<evidence type="ECO:0000313" key="2">
    <source>
        <dbReference type="Proteomes" id="UP000278542"/>
    </source>
</evidence>
<dbReference type="EMBL" id="RBWY01000001">
    <property type="protein sequence ID" value="RKS86886.1"/>
    <property type="molecule type" value="Genomic_DNA"/>
</dbReference>
<sequence length="393" mass="42846">MAKRVALLGDPTTTGGSIISASGRMFGAGKPVARMGDIATCPRCNKGSGKIIEGCHKMVVDGIPVVLDGYIVACGCPIGRNRVIAANSSVFCDDGANSSPSFGILPSAYNNVLPDFSTLSQNEKNEQRAQIRFEKNKFITDATQMSNNLFYFPQTKQEFKNDISQFPNNVADKVENGRLSYEEGSVALTEHKKALLDESIEWTQRGISVLAGTSQIVSGVSACKNWATCLFYSLPSAAHGMNNIYEGITNEDGPVKKGYRGIAEFLGYEAIYGDIAYNTVDLGLSAYSMFGLTSKVNQFGNKNLSLWYHNQQDMVRAYQLMSKTALGLEVIADSFTIGTLTKQLYNAFIVDKQSEEAVLFLKDSSQIKNAEDMLDCPIVVINGNKFAYCESVK</sequence>
<name>A0A495RI73_9GAMM</name>
<accession>A0A495RI73</accession>
<evidence type="ECO:0000313" key="1">
    <source>
        <dbReference type="EMBL" id="RKS86886.1"/>
    </source>
</evidence>
<proteinExistence type="predicted"/>
<dbReference type="Proteomes" id="UP000278542">
    <property type="component" value="Unassembled WGS sequence"/>
</dbReference>
<dbReference type="Pfam" id="PF05488">
    <property type="entry name" value="PAAR_motif"/>
    <property type="match status" value="1"/>
</dbReference>
<dbReference type="CDD" id="cd14744">
    <property type="entry name" value="PAAR_CT_2"/>
    <property type="match status" value="1"/>
</dbReference>
<dbReference type="AlphaFoldDB" id="A0A495RI73"/>
<dbReference type="Pfam" id="PF13988">
    <property type="entry name" value="DUF4225"/>
    <property type="match status" value="1"/>
</dbReference>
<dbReference type="OrthoDB" id="6534834at2"/>
<comment type="caution">
    <text evidence="1">The sequence shown here is derived from an EMBL/GenBank/DDBJ whole genome shotgun (WGS) entry which is preliminary data.</text>
</comment>
<protein>
    <submittedName>
        <fullName evidence="1">Putative Zn-binding protein involved in type VI secretion</fullName>
    </submittedName>
</protein>
<dbReference type="RefSeq" id="WP_121143811.1">
    <property type="nucleotide sequence ID" value="NZ_RBWY01000001.1"/>
</dbReference>
<gene>
    <name evidence="1" type="ORF">DES39_0090</name>
</gene>
<dbReference type="InterPro" id="IPR008727">
    <property type="entry name" value="PAAR_motif"/>
</dbReference>
<dbReference type="Gene3D" id="2.60.200.60">
    <property type="match status" value="1"/>
</dbReference>
<reference evidence="1 2" key="1">
    <citation type="submission" date="2018-10" db="EMBL/GenBank/DDBJ databases">
        <title>Genomic Encyclopedia of Type Strains, Phase IV (KMG-IV): sequencing the most valuable type-strain genomes for metagenomic binning, comparative biology and taxonomic classification.</title>
        <authorList>
            <person name="Goeker M."/>
        </authorList>
    </citation>
    <scope>NUCLEOTIDE SEQUENCE [LARGE SCALE GENOMIC DNA]</scope>
    <source>
        <strain evidence="1 2">DSM 22228</strain>
    </source>
</reference>
<dbReference type="InterPro" id="IPR025320">
    <property type="entry name" value="DUF4225"/>
</dbReference>
<organism evidence="1 2">
    <name type="scientific">Orbus hercynius</name>
    <dbReference type="NCBI Taxonomy" id="593135"/>
    <lineage>
        <taxon>Bacteria</taxon>
        <taxon>Pseudomonadati</taxon>
        <taxon>Pseudomonadota</taxon>
        <taxon>Gammaproteobacteria</taxon>
        <taxon>Orbales</taxon>
        <taxon>Orbaceae</taxon>
        <taxon>Orbus</taxon>
    </lineage>
</organism>
<keyword evidence="2" id="KW-1185">Reference proteome</keyword>